<dbReference type="Gene3D" id="2.40.10.220">
    <property type="entry name" value="predicted glycosyltransferase like domains"/>
    <property type="match status" value="1"/>
</dbReference>
<reference evidence="2 3" key="1">
    <citation type="submission" date="2019-07" db="EMBL/GenBank/DDBJ databases">
        <title>Whole genome shotgun sequence of Methylobacterium haplocladii NBRC 107714.</title>
        <authorList>
            <person name="Hosoyama A."/>
            <person name="Uohara A."/>
            <person name="Ohji S."/>
            <person name="Ichikawa N."/>
        </authorList>
    </citation>
    <scope>NUCLEOTIDE SEQUENCE [LARGE SCALE GENOMIC DNA]</scope>
    <source>
        <strain evidence="2 3">NBRC 107714</strain>
    </source>
</reference>
<gene>
    <name evidence="2" type="ORF">MHA02_26760</name>
</gene>
<dbReference type="GO" id="GO:0035438">
    <property type="term" value="F:cyclic-di-GMP binding"/>
    <property type="evidence" value="ECO:0007669"/>
    <property type="project" value="InterPro"/>
</dbReference>
<dbReference type="EMBL" id="BJZT01000029">
    <property type="protein sequence ID" value="GEP00289.1"/>
    <property type="molecule type" value="Genomic_DNA"/>
</dbReference>
<keyword evidence="3" id="KW-1185">Reference proteome</keyword>
<name>A0A512IRP0_9HYPH</name>
<dbReference type="Pfam" id="PF07238">
    <property type="entry name" value="PilZ"/>
    <property type="match status" value="1"/>
</dbReference>
<evidence type="ECO:0000313" key="3">
    <source>
        <dbReference type="Proteomes" id="UP000321258"/>
    </source>
</evidence>
<evidence type="ECO:0000313" key="2">
    <source>
        <dbReference type="EMBL" id="GEP00289.1"/>
    </source>
</evidence>
<dbReference type="SUPFAM" id="SSF141371">
    <property type="entry name" value="PilZ domain-like"/>
    <property type="match status" value="1"/>
</dbReference>
<organism evidence="2 3">
    <name type="scientific">Methylobacterium haplocladii</name>
    <dbReference type="NCBI Taxonomy" id="1176176"/>
    <lineage>
        <taxon>Bacteria</taxon>
        <taxon>Pseudomonadati</taxon>
        <taxon>Pseudomonadota</taxon>
        <taxon>Alphaproteobacteria</taxon>
        <taxon>Hyphomicrobiales</taxon>
        <taxon>Methylobacteriaceae</taxon>
        <taxon>Methylobacterium</taxon>
    </lineage>
</organism>
<sequence length="122" mass="13640">MDTRKAGREMSEAMLDWVGMSAGDDAPVRDFHVDRREERTEANLIAVIRLPDGSDIRCVVKDVSKSGAKLGIPRGCALPETFLFKVNGRDFVFQVRLAWQRDCYAGVRIERIGRLPPTFGSA</sequence>
<dbReference type="InterPro" id="IPR009875">
    <property type="entry name" value="PilZ_domain"/>
</dbReference>
<proteinExistence type="predicted"/>
<comment type="caution">
    <text evidence="2">The sequence shown here is derived from an EMBL/GenBank/DDBJ whole genome shotgun (WGS) entry which is preliminary data.</text>
</comment>
<dbReference type="AlphaFoldDB" id="A0A512IRP0"/>
<evidence type="ECO:0000259" key="1">
    <source>
        <dbReference type="Pfam" id="PF07238"/>
    </source>
</evidence>
<protein>
    <recommendedName>
        <fullName evidence="1">PilZ domain-containing protein</fullName>
    </recommendedName>
</protein>
<feature type="domain" description="PilZ" evidence="1">
    <location>
        <begin position="35"/>
        <end position="112"/>
    </location>
</feature>
<dbReference type="Proteomes" id="UP000321258">
    <property type="component" value="Unassembled WGS sequence"/>
</dbReference>
<accession>A0A512IRP0</accession>